<dbReference type="AlphaFoldDB" id="D2TID4"/>
<dbReference type="Proteomes" id="UP000001889">
    <property type="component" value="Chromosome"/>
</dbReference>
<dbReference type="KEGG" id="cro:ROD_14971"/>
<organism evidence="1 2">
    <name type="scientific">Citrobacter rodentium (strain ICC168)</name>
    <name type="common">Citrobacter freundii biotype 4280</name>
    <dbReference type="NCBI Taxonomy" id="637910"/>
    <lineage>
        <taxon>Bacteria</taxon>
        <taxon>Pseudomonadati</taxon>
        <taxon>Pseudomonadota</taxon>
        <taxon>Gammaproteobacteria</taxon>
        <taxon>Enterobacterales</taxon>
        <taxon>Enterobacteriaceae</taxon>
        <taxon>Citrobacter</taxon>
    </lineage>
</organism>
<protein>
    <submittedName>
        <fullName evidence="1">Uncharacterized protein</fullName>
    </submittedName>
</protein>
<evidence type="ECO:0000313" key="2">
    <source>
        <dbReference type="Proteomes" id="UP000001889"/>
    </source>
</evidence>
<reference evidence="1 2" key="1">
    <citation type="journal article" date="2010" name="J. Bacteriol.">
        <title>The Citrobacter rodentium genome sequence reveals convergent evolution with human pathogenic Escherichia coli.</title>
        <authorList>
            <person name="Petty N.K."/>
            <person name="Bulgin R."/>
            <person name="Crepin V.F."/>
            <person name="Cerdeno-Tarraga A.M."/>
            <person name="Schroeder G.N."/>
            <person name="Quail M.A."/>
            <person name="Lennard N."/>
            <person name="Corton C."/>
            <person name="Barron A."/>
            <person name="Clark L."/>
            <person name="Toribio A.L."/>
            <person name="Parkhill J."/>
            <person name="Dougan G."/>
            <person name="Frankel G."/>
            <person name="Thomson N.R."/>
        </authorList>
    </citation>
    <scope>NUCLEOTIDE SEQUENCE [LARGE SCALE GENOMIC DNA]</scope>
    <source>
        <strain evidence="1 2">ICC168</strain>
    </source>
</reference>
<sequence length="68" mass="7749">MFSDSLSRTKCIGCEKSKTNLSMQAFYRRFSGGFFYFLRIKKAPCAKSATRGLVGEELSPFINHPIYD</sequence>
<name>D2TID4_CITRI</name>
<accession>D2TID4</accession>
<keyword evidence="2" id="KW-1185">Reference proteome</keyword>
<dbReference type="EMBL" id="FN543502">
    <property type="protein sequence ID" value="CBG88261.1"/>
    <property type="molecule type" value="Genomic_DNA"/>
</dbReference>
<evidence type="ECO:0000313" key="1">
    <source>
        <dbReference type="EMBL" id="CBG88261.1"/>
    </source>
</evidence>
<proteinExistence type="predicted"/>
<dbReference type="HOGENOM" id="CLU_2786388_0_0_6"/>
<gene>
    <name evidence="1" type="ordered locus">ROD_14971</name>
</gene>